<evidence type="ECO:0000256" key="2">
    <source>
        <dbReference type="ARBA" id="ARBA00022737"/>
    </source>
</evidence>
<keyword evidence="6" id="KW-1185">Reference proteome</keyword>
<dbReference type="InterPro" id="IPR008266">
    <property type="entry name" value="Tyr_kinase_AS"/>
</dbReference>
<evidence type="ECO:0000313" key="5">
    <source>
        <dbReference type="EMBL" id="KAK7683321.1"/>
    </source>
</evidence>
<proteinExistence type="inferred from homology"/>
<dbReference type="InterPro" id="IPR001680">
    <property type="entry name" value="WD40_rpt"/>
</dbReference>
<dbReference type="PANTHER" id="PTHR11227">
    <property type="entry name" value="WD-REPEAT PROTEIN INTERACTING WITH PHOSPHOINOSIDES WIPI -RELATED"/>
    <property type="match status" value="1"/>
</dbReference>
<dbReference type="Gene3D" id="2.130.10.10">
    <property type="entry name" value="YVTN repeat-like/Quinoprotein amine dehydrogenase"/>
    <property type="match status" value="1"/>
</dbReference>
<protein>
    <recommendedName>
        <fullName evidence="4">Protein kinase domain-containing protein</fullName>
    </recommendedName>
</protein>
<dbReference type="PROSITE" id="PS00109">
    <property type="entry name" value="PROTEIN_KINASE_TYR"/>
    <property type="match status" value="1"/>
</dbReference>
<dbReference type="GO" id="GO:0004672">
    <property type="term" value="F:protein kinase activity"/>
    <property type="evidence" value="ECO:0007669"/>
    <property type="project" value="InterPro"/>
</dbReference>
<name>A0AAW0FR30_9APHY</name>
<dbReference type="InterPro" id="IPR000719">
    <property type="entry name" value="Prot_kinase_dom"/>
</dbReference>
<keyword evidence="2" id="KW-0677">Repeat</keyword>
<evidence type="ECO:0000259" key="4">
    <source>
        <dbReference type="PROSITE" id="PS50011"/>
    </source>
</evidence>
<dbReference type="Proteomes" id="UP001385951">
    <property type="component" value="Unassembled WGS sequence"/>
</dbReference>
<dbReference type="InterPro" id="IPR001245">
    <property type="entry name" value="Ser-Thr/Tyr_kinase_cat_dom"/>
</dbReference>
<sequence>MFSSMVFSSIDDGPRCIVEVLYLMELAVLCGSKDHPHANALVAQIWDTGTQSLSCEFLFPSPILAIRLNRRTLVVVVEIEIFIYDLSNKRLLHSHETNENPKGIIALSPLDSSPYVAFPASTTYDNPSVFDTRNLESERKSALGKVTLFNTDTLDVVCTISAHDCPLSCIAMNQDGTLLSTSSSRGTVIRVWGVPNGQQLYQFRRGSREAEITSMSFNLCSSILAVSSAHITIHLFKLDPKTSLEASQSSSVDTLSSSVSSSLRGLSSHLKRSMSLSVGDYISRESIALPRAFAYLHLPSDLGRCRVGFRKKMDEVLVIADDGYFRVYQMDLHRGGELKLLSYESFAQSIPGRIDTNKIEPEILHWILIEGKDPGSLLLSKECSRRLLDSIQEILASPGVIYPLCLGEECTHSSQASKNESHFLIQLLFEIQDDSLVFQYLSNRNTRYITEYLQKVSIPRLGAPDADTESRIPYPLRSRVLTGLRERASALDVSTTHRRLRRLLLRLALEYDQLPQGVHVSGVTCACSESVMCGGFADIYKGEHKGKVVALKRLRVFQMMEPSRKVRVKKAFYHESLVWWNLSHPHVLPLLGISDALFIETPCMVMPWMKEGNIRHAVDTMINDSTRTHNALVMRVHIWLKEISLGLAYLHREEVIHGDLRGVNILINDNGAACLSDFGLAVFAEGRSKNYASLRGGAERWLAPELLHPERFGFHDDRPTYAGDIYSFACVCLELYTGEDPFPGLSQFAVAKDVTDGHRPDRPLFHGHSYMDGDLWSVVNACWTQSHLDRPTAEKLVDWISTV</sequence>
<dbReference type="Gene3D" id="1.10.510.10">
    <property type="entry name" value="Transferase(Phosphotransferase) domain 1"/>
    <property type="match status" value="1"/>
</dbReference>
<dbReference type="Pfam" id="PF21032">
    <property type="entry name" value="PROPPIN"/>
    <property type="match status" value="1"/>
</dbReference>
<dbReference type="SUPFAM" id="SSF50978">
    <property type="entry name" value="WD40 repeat-like"/>
    <property type="match status" value="1"/>
</dbReference>
<dbReference type="GO" id="GO:0005524">
    <property type="term" value="F:ATP binding"/>
    <property type="evidence" value="ECO:0007669"/>
    <property type="project" value="InterPro"/>
</dbReference>
<keyword evidence="1" id="KW-0853">WD repeat</keyword>
<dbReference type="PROSITE" id="PS50011">
    <property type="entry name" value="PROTEIN_KINASE_DOM"/>
    <property type="match status" value="1"/>
</dbReference>
<evidence type="ECO:0000313" key="6">
    <source>
        <dbReference type="Proteomes" id="UP001385951"/>
    </source>
</evidence>
<dbReference type="InterPro" id="IPR036322">
    <property type="entry name" value="WD40_repeat_dom_sf"/>
</dbReference>
<dbReference type="AlphaFoldDB" id="A0AAW0FR30"/>
<organism evidence="5 6">
    <name type="scientific">Cerrena zonata</name>
    <dbReference type="NCBI Taxonomy" id="2478898"/>
    <lineage>
        <taxon>Eukaryota</taxon>
        <taxon>Fungi</taxon>
        <taxon>Dikarya</taxon>
        <taxon>Basidiomycota</taxon>
        <taxon>Agaricomycotina</taxon>
        <taxon>Agaricomycetes</taxon>
        <taxon>Polyporales</taxon>
        <taxon>Cerrenaceae</taxon>
        <taxon>Cerrena</taxon>
    </lineage>
</organism>
<comment type="similarity">
    <text evidence="3">Belongs to the WD repeat PROPPIN family.</text>
</comment>
<reference evidence="5 6" key="1">
    <citation type="submission" date="2022-09" db="EMBL/GenBank/DDBJ databases">
        <authorList>
            <person name="Palmer J.M."/>
        </authorList>
    </citation>
    <scope>NUCLEOTIDE SEQUENCE [LARGE SCALE GENOMIC DNA]</scope>
    <source>
        <strain evidence="5 6">DSM 7382</strain>
    </source>
</reference>
<feature type="domain" description="Protein kinase" evidence="4">
    <location>
        <begin position="525"/>
        <end position="803"/>
    </location>
</feature>
<dbReference type="SMART" id="SM00320">
    <property type="entry name" value="WD40"/>
    <property type="match status" value="2"/>
</dbReference>
<dbReference type="Pfam" id="PF07714">
    <property type="entry name" value="PK_Tyr_Ser-Thr"/>
    <property type="match status" value="1"/>
</dbReference>
<dbReference type="InterPro" id="IPR015943">
    <property type="entry name" value="WD40/YVTN_repeat-like_dom_sf"/>
</dbReference>
<dbReference type="InterPro" id="IPR048720">
    <property type="entry name" value="PROPPIN"/>
</dbReference>
<comment type="caution">
    <text evidence="5">The sequence shown here is derived from an EMBL/GenBank/DDBJ whole genome shotgun (WGS) entry which is preliminary data.</text>
</comment>
<evidence type="ECO:0000256" key="1">
    <source>
        <dbReference type="ARBA" id="ARBA00022574"/>
    </source>
</evidence>
<dbReference type="InterPro" id="IPR011009">
    <property type="entry name" value="Kinase-like_dom_sf"/>
</dbReference>
<dbReference type="EMBL" id="JASBNA010000031">
    <property type="protein sequence ID" value="KAK7683321.1"/>
    <property type="molecule type" value="Genomic_DNA"/>
</dbReference>
<dbReference type="SUPFAM" id="SSF56112">
    <property type="entry name" value="Protein kinase-like (PK-like)"/>
    <property type="match status" value="1"/>
</dbReference>
<dbReference type="GO" id="GO:0005737">
    <property type="term" value="C:cytoplasm"/>
    <property type="evidence" value="ECO:0007669"/>
    <property type="project" value="UniProtKB-ARBA"/>
</dbReference>
<evidence type="ECO:0000256" key="3">
    <source>
        <dbReference type="ARBA" id="ARBA00025740"/>
    </source>
</evidence>
<gene>
    <name evidence="5" type="ORF">QCA50_013583</name>
</gene>
<accession>A0AAW0FR30</accession>